<accession>A0A0E2HPX4</accession>
<evidence type="ECO:0000313" key="3">
    <source>
        <dbReference type="Proteomes" id="UP000013085"/>
    </source>
</evidence>
<dbReference type="AlphaFoldDB" id="A0A0E2HPX4"/>
<organism evidence="2 3">
    <name type="scientific">[Clostridium] clostridioforme 90A8</name>
    <dbReference type="NCBI Taxonomy" id="999408"/>
    <lineage>
        <taxon>Bacteria</taxon>
        <taxon>Bacillati</taxon>
        <taxon>Bacillota</taxon>
        <taxon>Clostridia</taxon>
        <taxon>Lachnospirales</taxon>
        <taxon>Lachnospiraceae</taxon>
        <taxon>Enterocloster</taxon>
    </lineage>
</organism>
<evidence type="ECO:0000313" key="2">
    <source>
        <dbReference type="EMBL" id="ENZ15665.1"/>
    </source>
</evidence>
<dbReference type="PATRIC" id="fig|999408.3.peg.2402"/>
<protein>
    <submittedName>
        <fullName evidence="2">Uncharacterized protein</fullName>
    </submittedName>
</protein>
<dbReference type="EMBL" id="AGYR01000022">
    <property type="protein sequence ID" value="ENZ15665.1"/>
    <property type="molecule type" value="Genomic_DNA"/>
</dbReference>
<gene>
    <name evidence="2" type="ORF">HMPREF1090_02238</name>
</gene>
<dbReference type="Proteomes" id="UP000013085">
    <property type="component" value="Unassembled WGS sequence"/>
</dbReference>
<reference evidence="2 3" key="1">
    <citation type="submission" date="2013-01" db="EMBL/GenBank/DDBJ databases">
        <title>The Genome Sequence of Clostridium clostridioforme 90A8.</title>
        <authorList>
            <consortium name="The Broad Institute Genome Sequencing Platform"/>
            <person name="Earl A."/>
            <person name="Ward D."/>
            <person name="Feldgarden M."/>
            <person name="Gevers D."/>
            <person name="Courvalin P."/>
            <person name="Lambert T."/>
            <person name="Walker B."/>
            <person name="Young S.K."/>
            <person name="Zeng Q."/>
            <person name="Gargeya S."/>
            <person name="Fitzgerald M."/>
            <person name="Haas B."/>
            <person name="Abouelleil A."/>
            <person name="Alvarado L."/>
            <person name="Arachchi H.M."/>
            <person name="Berlin A.M."/>
            <person name="Chapman S.B."/>
            <person name="Dewar J."/>
            <person name="Goldberg J."/>
            <person name="Griggs A."/>
            <person name="Gujja S."/>
            <person name="Hansen M."/>
            <person name="Howarth C."/>
            <person name="Imamovic A."/>
            <person name="Larimer J."/>
            <person name="McCowan C."/>
            <person name="Murphy C."/>
            <person name="Neiman D."/>
            <person name="Pearson M."/>
            <person name="Priest M."/>
            <person name="Roberts A."/>
            <person name="Saif S."/>
            <person name="Shea T."/>
            <person name="Sisk P."/>
            <person name="Sykes S."/>
            <person name="Wortman J."/>
            <person name="Nusbaum C."/>
            <person name="Birren B."/>
        </authorList>
    </citation>
    <scope>NUCLEOTIDE SEQUENCE [LARGE SCALE GENOMIC DNA]</scope>
    <source>
        <strain evidence="2 3">90A8</strain>
    </source>
</reference>
<feature type="region of interest" description="Disordered" evidence="1">
    <location>
        <begin position="1"/>
        <end position="37"/>
    </location>
</feature>
<name>A0A0E2HPX4_9FIRM</name>
<evidence type="ECO:0000256" key="1">
    <source>
        <dbReference type="SAM" id="MobiDB-lite"/>
    </source>
</evidence>
<sequence length="37" mass="4065">MEGPDTGLHGSYPVPALDNSVYIGPEGKRKADREMYL</sequence>
<comment type="caution">
    <text evidence="2">The sequence shown here is derived from an EMBL/GenBank/DDBJ whole genome shotgun (WGS) entry which is preliminary data.</text>
</comment>
<feature type="compositionally biased region" description="Basic and acidic residues" evidence="1">
    <location>
        <begin position="26"/>
        <end position="37"/>
    </location>
</feature>
<dbReference type="HOGENOM" id="CLU_3342252_0_0_9"/>
<proteinExistence type="predicted"/>